<evidence type="ECO:0000313" key="2">
    <source>
        <dbReference type="Proteomes" id="UP000254224"/>
    </source>
</evidence>
<name>A0A8G2I021_STAAU</name>
<dbReference type="RefSeq" id="WP_001178080.1">
    <property type="nucleotide sequence ID" value="NZ_BAABRD010000001.1"/>
</dbReference>
<evidence type="ECO:0000313" key="1">
    <source>
        <dbReference type="EMBL" id="SUK18335.1"/>
    </source>
</evidence>
<sequence length="71" mass="7304">MQMKNENIIGKSFVELDQAEMDFISGAEGTVEPQATPTISSVACIRVSVGVSAAGASFVTSFVASATSNCD</sequence>
<dbReference type="Proteomes" id="UP000254224">
    <property type="component" value="Unassembled WGS sequence"/>
</dbReference>
<comment type="caution">
    <text evidence="1">The sequence shown here is derived from an EMBL/GenBank/DDBJ whole genome shotgun (WGS) entry which is preliminary data.</text>
</comment>
<accession>A0A8G2I021</accession>
<dbReference type="AlphaFoldDB" id="A0A8G2I021"/>
<dbReference type="EMBL" id="UHAI01000002">
    <property type="protein sequence ID" value="SUK18335.1"/>
    <property type="molecule type" value="Genomic_DNA"/>
</dbReference>
<gene>
    <name evidence="1" type="ORF">NCTC7972_01878</name>
</gene>
<organism evidence="1 2">
    <name type="scientific">Staphylococcus aureus</name>
    <dbReference type="NCBI Taxonomy" id="1280"/>
    <lineage>
        <taxon>Bacteria</taxon>
        <taxon>Bacillati</taxon>
        <taxon>Bacillota</taxon>
        <taxon>Bacilli</taxon>
        <taxon>Bacillales</taxon>
        <taxon>Staphylococcaceae</taxon>
        <taxon>Staphylococcus</taxon>
    </lineage>
</organism>
<dbReference type="GO" id="GO:0050830">
    <property type="term" value="P:defense response to Gram-positive bacterium"/>
    <property type="evidence" value="ECO:0007669"/>
    <property type="project" value="InterPro"/>
</dbReference>
<dbReference type="InterPro" id="IPR027632">
    <property type="entry name" value="Lant_2_A2"/>
</dbReference>
<dbReference type="Pfam" id="PF16934">
    <property type="entry name" value="Mersacidin"/>
    <property type="match status" value="1"/>
</dbReference>
<dbReference type="NCBIfam" id="TIGR03893">
    <property type="entry name" value="lant_SP_1948"/>
    <property type="match status" value="1"/>
</dbReference>
<reference evidence="1 2" key="1">
    <citation type="submission" date="2018-06" db="EMBL/GenBank/DDBJ databases">
        <authorList>
            <consortium name="Pathogen Informatics"/>
            <person name="Doyle S."/>
        </authorList>
    </citation>
    <scope>NUCLEOTIDE SEQUENCE [LARGE SCALE GENOMIC DNA]</scope>
    <source>
        <strain evidence="1 2">NCTC7972</strain>
    </source>
</reference>
<protein>
    <submittedName>
        <fullName evidence="1">Type 2 lantibiotic, SP_1948 family</fullName>
    </submittedName>
</protein>
<proteinExistence type="predicted"/>